<evidence type="ECO:0000256" key="1">
    <source>
        <dbReference type="SAM" id="MobiDB-lite"/>
    </source>
</evidence>
<proteinExistence type="predicted"/>
<comment type="caution">
    <text evidence="3">The sequence shown here is derived from an EMBL/GenBank/DDBJ whole genome shotgun (WGS) entry which is preliminary data.</text>
</comment>
<evidence type="ECO:0000313" key="3">
    <source>
        <dbReference type="EMBL" id="KAK3944220.1"/>
    </source>
</evidence>
<dbReference type="EMBL" id="MU853760">
    <property type="protein sequence ID" value="KAK3944220.1"/>
    <property type="molecule type" value="Genomic_DNA"/>
</dbReference>
<evidence type="ECO:0000313" key="4">
    <source>
        <dbReference type="Proteomes" id="UP001303473"/>
    </source>
</evidence>
<dbReference type="CDD" id="cd12108">
    <property type="entry name" value="Hr-like"/>
    <property type="match status" value="1"/>
</dbReference>
<accession>A0AAN6NEX7</accession>
<protein>
    <recommendedName>
        <fullName evidence="2">Hemerythrin-like domain-containing protein</fullName>
    </recommendedName>
</protein>
<feature type="compositionally biased region" description="Polar residues" evidence="1">
    <location>
        <begin position="64"/>
        <end position="73"/>
    </location>
</feature>
<sequence length="315" mass="35818">MRIAVGSYLITTGPLSRLLLPRYNNSYSSYYKHSFIHNLSSTARGTSGSGSLHQTAVTGRRPVLSQQPRTMSSAAAAEAHDRAEPGVPEVEETGSTSAPEVSVSAEEGAAKPGEGSTSEPAPEPEPEPELPPLTPEQFRVYNRLADTMEYFHDHFRKSWRVLYSACESHRRPSGMTLRQFIDEGLSLVRYLEAHHNIEETYLYPLLARKMPEFTDSSNPAVVHRSFIKGGNIKRQRQKCELLRQHEEIHAGMDVFGDYLRRCKNRETELELNVLREKMDTWGDVLFNHLDQEVRDLGADKMRRVWSMDEMRAFPI</sequence>
<organism evidence="3 4">
    <name type="scientific">Diplogelasinospora grovesii</name>
    <dbReference type="NCBI Taxonomy" id="303347"/>
    <lineage>
        <taxon>Eukaryota</taxon>
        <taxon>Fungi</taxon>
        <taxon>Dikarya</taxon>
        <taxon>Ascomycota</taxon>
        <taxon>Pezizomycotina</taxon>
        <taxon>Sordariomycetes</taxon>
        <taxon>Sordariomycetidae</taxon>
        <taxon>Sordariales</taxon>
        <taxon>Diplogelasinosporaceae</taxon>
        <taxon>Diplogelasinospora</taxon>
    </lineage>
</organism>
<dbReference type="PANTHER" id="PTHR38048:SF1">
    <property type="entry name" value="HEMERYTHRIN-LIKE DOMAIN-CONTAINING PROTEIN"/>
    <property type="match status" value="1"/>
</dbReference>
<gene>
    <name evidence="3" type="ORF">QBC46DRAFT_374738</name>
</gene>
<evidence type="ECO:0000259" key="2">
    <source>
        <dbReference type="Pfam" id="PF01814"/>
    </source>
</evidence>
<dbReference type="Proteomes" id="UP001303473">
    <property type="component" value="Unassembled WGS sequence"/>
</dbReference>
<reference evidence="4" key="1">
    <citation type="journal article" date="2023" name="Mol. Phylogenet. Evol.">
        <title>Genome-scale phylogeny and comparative genomics of the fungal order Sordariales.</title>
        <authorList>
            <person name="Hensen N."/>
            <person name="Bonometti L."/>
            <person name="Westerberg I."/>
            <person name="Brannstrom I.O."/>
            <person name="Guillou S."/>
            <person name="Cros-Aarteil S."/>
            <person name="Calhoun S."/>
            <person name="Haridas S."/>
            <person name="Kuo A."/>
            <person name="Mondo S."/>
            <person name="Pangilinan J."/>
            <person name="Riley R."/>
            <person name="LaButti K."/>
            <person name="Andreopoulos B."/>
            <person name="Lipzen A."/>
            <person name="Chen C."/>
            <person name="Yan M."/>
            <person name="Daum C."/>
            <person name="Ng V."/>
            <person name="Clum A."/>
            <person name="Steindorff A."/>
            <person name="Ohm R.A."/>
            <person name="Martin F."/>
            <person name="Silar P."/>
            <person name="Natvig D.O."/>
            <person name="Lalanne C."/>
            <person name="Gautier V."/>
            <person name="Ament-Velasquez S.L."/>
            <person name="Kruys A."/>
            <person name="Hutchinson M.I."/>
            <person name="Powell A.J."/>
            <person name="Barry K."/>
            <person name="Miller A.N."/>
            <person name="Grigoriev I.V."/>
            <person name="Debuchy R."/>
            <person name="Gladieux P."/>
            <person name="Hiltunen Thoren M."/>
            <person name="Johannesson H."/>
        </authorList>
    </citation>
    <scope>NUCLEOTIDE SEQUENCE [LARGE SCALE GENOMIC DNA]</scope>
    <source>
        <strain evidence="4">CBS 340.73</strain>
    </source>
</reference>
<dbReference type="Gene3D" id="1.20.120.520">
    <property type="entry name" value="nmb1532 protein domain like"/>
    <property type="match status" value="1"/>
</dbReference>
<keyword evidence="4" id="KW-1185">Reference proteome</keyword>
<name>A0AAN6NEX7_9PEZI</name>
<feature type="region of interest" description="Disordered" evidence="1">
    <location>
        <begin position="43"/>
        <end position="134"/>
    </location>
</feature>
<dbReference type="PANTHER" id="PTHR38048">
    <property type="entry name" value="EXPRESSED PROTEIN"/>
    <property type="match status" value="1"/>
</dbReference>
<dbReference type="InterPro" id="IPR012312">
    <property type="entry name" value="Hemerythrin-like"/>
</dbReference>
<feature type="domain" description="Hemerythrin-like" evidence="2">
    <location>
        <begin position="145"/>
        <end position="213"/>
    </location>
</feature>
<dbReference type="AlphaFoldDB" id="A0AAN6NEX7"/>
<dbReference type="Pfam" id="PF01814">
    <property type="entry name" value="Hemerythrin"/>
    <property type="match status" value="1"/>
</dbReference>
<dbReference type="InterPro" id="IPR053206">
    <property type="entry name" value="Dimeric_xanthone_biosynth"/>
</dbReference>